<sequence length="45" mass="5198">MLKVRNTVTSKDKVTLITFFTDRSGYDFKSRSNCGLGTNKVWILR</sequence>
<dbReference type="Proteomes" id="UP000203537">
    <property type="component" value="Genome"/>
</dbReference>
<dbReference type="RefSeq" id="YP_184828.1">
    <property type="nucleotide sequence ID" value="NC_006647.1"/>
</dbReference>
<reference evidence="1 2" key="1">
    <citation type="journal article" date="2004" name="Science">
        <title>Genome sequence of a polydnavirus: insights into symbiotic virus evolution.</title>
        <authorList>
            <person name="Espagne E."/>
            <person name="Dupuy C."/>
            <person name="Huguet E."/>
            <person name="Cattolico L."/>
            <person name="Provost B."/>
            <person name="Martins N."/>
            <person name="Poirie M."/>
            <person name="Periquet G."/>
            <person name="Drezen J.M."/>
        </authorList>
    </citation>
    <scope>NUCLEOTIDE SEQUENCE [LARGE SCALE GENOMIC DNA]</scope>
</reference>
<protein>
    <submittedName>
        <fullName evidence="1">Uncharacterized protein</fullName>
    </submittedName>
</protein>
<dbReference type="GeneID" id="3238867"/>
<accession>Q5ZP07</accession>
<dbReference type="EMBL" id="AJ632318">
    <property type="protein sequence ID" value="CAG17450.1"/>
    <property type="molecule type" value="Genomic_DNA"/>
</dbReference>
<evidence type="ECO:0000313" key="2">
    <source>
        <dbReference type="Proteomes" id="UP000203537"/>
    </source>
</evidence>
<dbReference type="KEGG" id="vg:3238867"/>
<evidence type="ECO:0000313" key="1">
    <source>
        <dbReference type="EMBL" id="CAG17450.1"/>
    </source>
</evidence>
<proteinExistence type="predicted"/>
<organism evidence="1 2">
    <name type="scientific">Bracoviriform congregatae</name>
    <dbReference type="NCBI Taxonomy" id="39640"/>
    <lineage>
        <taxon>Viruses</taxon>
        <taxon>Viruses incertae sedis</taxon>
        <taxon>Polydnaviriformidae</taxon>
        <taxon>Bracoviriform</taxon>
    </lineage>
</organism>
<gene>
    <name evidence="1" type="ORF">CcBV_15.1</name>
</gene>
<name>Q5ZP07_9VIRU</name>